<organism evidence="2 3">
    <name type="scientific">Litorilinea aerophila</name>
    <dbReference type="NCBI Taxonomy" id="1204385"/>
    <lineage>
        <taxon>Bacteria</taxon>
        <taxon>Bacillati</taxon>
        <taxon>Chloroflexota</taxon>
        <taxon>Caldilineae</taxon>
        <taxon>Caldilineales</taxon>
        <taxon>Caldilineaceae</taxon>
        <taxon>Litorilinea</taxon>
    </lineage>
</organism>
<evidence type="ECO:0000259" key="1">
    <source>
        <dbReference type="Pfam" id="PF01243"/>
    </source>
</evidence>
<dbReference type="Proteomes" id="UP000317371">
    <property type="component" value="Unassembled WGS sequence"/>
</dbReference>
<dbReference type="RefSeq" id="WP_141610010.1">
    <property type="nucleotide sequence ID" value="NZ_VIGC02000011.1"/>
</dbReference>
<dbReference type="InParanoid" id="A0A540VGB5"/>
<comment type="caution">
    <text evidence="2">The sequence shown here is derived from an EMBL/GenBank/DDBJ whole genome shotgun (WGS) entry which is preliminary data.</text>
</comment>
<evidence type="ECO:0000313" key="3">
    <source>
        <dbReference type="Proteomes" id="UP000317371"/>
    </source>
</evidence>
<sequence>MGKVYPEIDDRLAEWIRGQHIFFVATAALAEDGLVNCSPKGLDTFAILDPHTVAYLDLTGSGIQTVAHLRENGRIVIMFCALEGPPKILRLHGRGTVLEPGDPDFESLRGHFPPYAGVRAIIRVDVTRIADSCGTGVPLYAYQGQREALVRFGEQLGEEGVRAYQRRYNHESLEGLPGLRSAR</sequence>
<dbReference type="EMBL" id="VIGC01000011">
    <property type="protein sequence ID" value="TQE95787.1"/>
    <property type="molecule type" value="Genomic_DNA"/>
</dbReference>
<reference evidence="2 3" key="1">
    <citation type="submission" date="2019-06" db="EMBL/GenBank/DDBJ databases">
        <title>Genome sequence of Litorilinea aerophila BAA-2444.</title>
        <authorList>
            <person name="Maclea K.S."/>
            <person name="Maurais E.G."/>
            <person name="Iannazzi L.C."/>
        </authorList>
    </citation>
    <scope>NUCLEOTIDE SEQUENCE [LARGE SCALE GENOMIC DNA]</scope>
    <source>
        <strain evidence="2 3">ATCC BAA-2444</strain>
    </source>
</reference>
<dbReference type="Pfam" id="PF01243">
    <property type="entry name" value="PNPOx_N"/>
    <property type="match status" value="1"/>
</dbReference>
<accession>A0A540VGB5</accession>
<gene>
    <name evidence="2" type="ORF">FKZ61_10110</name>
</gene>
<dbReference type="InterPro" id="IPR011576">
    <property type="entry name" value="Pyridox_Oxase_N"/>
</dbReference>
<protein>
    <submittedName>
        <fullName evidence="2">Pyridoxamine 5'-phosphate oxidase family protein</fullName>
    </submittedName>
</protein>
<dbReference type="Gene3D" id="2.30.110.10">
    <property type="entry name" value="Electron Transport, Fmn-binding Protein, Chain A"/>
    <property type="match status" value="1"/>
</dbReference>
<dbReference type="OrthoDB" id="115989at2"/>
<dbReference type="SUPFAM" id="SSF50475">
    <property type="entry name" value="FMN-binding split barrel"/>
    <property type="match status" value="1"/>
</dbReference>
<name>A0A540VGB5_9CHLR</name>
<dbReference type="PANTHER" id="PTHR39336:SF1">
    <property type="entry name" value="PYRIDOXAMINE PHOSPHATE OXIDASE FAMILY PROTEIN (AFU_ORTHOLOGUE AFUA_6G11440)"/>
    <property type="match status" value="1"/>
</dbReference>
<proteinExistence type="predicted"/>
<dbReference type="PANTHER" id="PTHR39336">
    <property type="entry name" value="PYRIDOXAMINE PHOSPHATE OXIDASE FAMILY PROTEIN (AFU_ORTHOLOGUE AFUA_6G11440)"/>
    <property type="match status" value="1"/>
</dbReference>
<keyword evidence="3" id="KW-1185">Reference proteome</keyword>
<evidence type="ECO:0000313" key="2">
    <source>
        <dbReference type="EMBL" id="TQE95787.1"/>
    </source>
</evidence>
<dbReference type="AlphaFoldDB" id="A0A540VGB5"/>
<dbReference type="InterPro" id="IPR012349">
    <property type="entry name" value="Split_barrel_FMN-bd"/>
</dbReference>
<feature type="domain" description="Pyridoxamine 5'-phosphate oxidase N-terminal" evidence="1">
    <location>
        <begin position="8"/>
        <end position="131"/>
    </location>
</feature>